<dbReference type="PANTHER" id="PTHR42901:SF1">
    <property type="entry name" value="ALCOHOL DEHYDROGENASE"/>
    <property type="match status" value="1"/>
</dbReference>
<dbReference type="Pfam" id="PF00106">
    <property type="entry name" value="adh_short"/>
    <property type="match status" value="1"/>
</dbReference>
<evidence type="ECO:0000256" key="1">
    <source>
        <dbReference type="ARBA" id="ARBA00006484"/>
    </source>
</evidence>
<accession>A0A1B8GII3</accession>
<keyword evidence="5" id="KW-1185">Reference proteome</keyword>
<name>A0A1B8GII3_9PEZI</name>
<dbReference type="STRING" id="342668.A0A1B8GII3"/>
<dbReference type="GO" id="GO:0016491">
    <property type="term" value="F:oxidoreductase activity"/>
    <property type="evidence" value="ECO:0007669"/>
    <property type="project" value="UniProtKB-KW"/>
</dbReference>
<dbReference type="OrthoDB" id="3432798at2759"/>
<protein>
    <submittedName>
        <fullName evidence="4">Uncharacterized protein</fullName>
    </submittedName>
</protein>
<reference evidence="4 5" key="1">
    <citation type="submission" date="2016-03" db="EMBL/GenBank/DDBJ databases">
        <title>Comparative genomics of Pseudogymnoascus destructans, the fungus causing white-nose syndrome of bats.</title>
        <authorList>
            <person name="Palmer J.M."/>
            <person name="Drees K.P."/>
            <person name="Foster J.T."/>
            <person name="Lindner D.L."/>
        </authorList>
    </citation>
    <scope>NUCLEOTIDE SEQUENCE [LARGE SCALE GENOMIC DNA]</scope>
    <source>
        <strain evidence="4 5">UAMH 10579</strain>
    </source>
</reference>
<keyword evidence="2" id="KW-0560">Oxidoreductase</keyword>
<dbReference type="RefSeq" id="XP_018129351.1">
    <property type="nucleotide sequence ID" value="XM_018275356.2"/>
</dbReference>
<comment type="similarity">
    <text evidence="1">Belongs to the short-chain dehydrogenases/reductases (SDR) family.</text>
</comment>
<evidence type="ECO:0000313" key="5">
    <source>
        <dbReference type="Proteomes" id="UP000091956"/>
    </source>
</evidence>
<dbReference type="Proteomes" id="UP000091956">
    <property type="component" value="Unassembled WGS sequence"/>
</dbReference>
<reference evidence="5" key="2">
    <citation type="journal article" date="2018" name="Nat. Commun.">
        <title>Extreme sensitivity to ultraviolet light in the fungal pathogen causing white-nose syndrome of bats.</title>
        <authorList>
            <person name="Palmer J.M."/>
            <person name="Drees K.P."/>
            <person name="Foster J.T."/>
            <person name="Lindner D.L."/>
        </authorList>
    </citation>
    <scope>NUCLEOTIDE SEQUENCE [LARGE SCALE GENOMIC DNA]</scope>
    <source>
        <strain evidence="5">UAMH 10579</strain>
    </source>
</reference>
<dbReference type="PRINTS" id="PR00081">
    <property type="entry name" value="GDHRDH"/>
</dbReference>
<dbReference type="InterPro" id="IPR036291">
    <property type="entry name" value="NAD(P)-bd_dom_sf"/>
</dbReference>
<sequence length="285" mass="30887">MGFPPYTKTFHTSPYSGIDPSRPELSTAGKTIVVTGGGSGIGPRITQAFATSGATKIVILGRTVSSLEKTKKEVEAAHTNVTVYTSVADITDESAVSKAFEGIEKALGKVDILVSNAGYLPDTKPIAECNVEEWFRGMTVNVKGNLILSKAFLKHAAENPIFVHVSTGGCHIPPMPANSAYAVSKMAAARMMEYLAFENPQIRVHIIHPGVIQTEMYKKSSEGGLDFAFDDIELPASFAVWIVSPEAEFLQGKFVWSNWDIEELKAKKEHLLSTDDLTLGLQGWP</sequence>
<dbReference type="AlphaFoldDB" id="A0A1B8GII3"/>
<dbReference type="CDD" id="cd05233">
    <property type="entry name" value="SDR_c"/>
    <property type="match status" value="1"/>
</dbReference>
<dbReference type="PANTHER" id="PTHR42901">
    <property type="entry name" value="ALCOHOL DEHYDROGENASE"/>
    <property type="match status" value="1"/>
</dbReference>
<evidence type="ECO:0000313" key="4">
    <source>
        <dbReference type="EMBL" id="OBT95618.1"/>
    </source>
</evidence>
<dbReference type="InterPro" id="IPR002347">
    <property type="entry name" value="SDR_fam"/>
</dbReference>
<dbReference type="SUPFAM" id="SSF51735">
    <property type="entry name" value="NAD(P)-binding Rossmann-fold domains"/>
    <property type="match status" value="1"/>
</dbReference>
<dbReference type="GeneID" id="28839284"/>
<organism evidence="4 5">
    <name type="scientific">Pseudogymnoascus verrucosus</name>
    <dbReference type="NCBI Taxonomy" id="342668"/>
    <lineage>
        <taxon>Eukaryota</taxon>
        <taxon>Fungi</taxon>
        <taxon>Dikarya</taxon>
        <taxon>Ascomycota</taxon>
        <taxon>Pezizomycotina</taxon>
        <taxon>Leotiomycetes</taxon>
        <taxon>Thelebolales</taxon>
        <taxon>Thelebolaceae</taxon>
        <taxon>Pseudogymnoascus</taxon>
    </lineage>
</organism>
<feature type="region of interest" description="Disordered" evidence="3">
    <location>
        <begin position="1"/>
        <end position="23"/>
    </location>
</feature>
<evidence type="ECO:0000256" key="2">
    <source>
        <dbReference type="ARBA" id="ARBA00023002"/>
    </source>
</evidence>
<gene>
    <name evidence="4" type="ORF">VE01_05898</name>
</gene>
<dbReference type="Gene3D" id="3.40.50.720">
    <property type="entry name" value="NAD(P)-binding Rossmann-like Domain"/>
    <property type="match status" value="1"/>
</dbReference>
<evidence type="ECO:0000256" key="3">
    <source>
        <dbReference type="SAM" id="MobiDB-lite"/>
    </source>
</evidence>
<dbReference type="EMBL" id="KV460234">
    <property type="protein sequence ID" value="OBT95618.1"/>
    <property type="molecule type" value="Genomic_DNA"/>
</dbReference>
<proteinExistence type="inferred from homology"/>